<sequence length="430" mass="47837">MITIEALYNIYLKSSHICTDTRKISKDCLFFALKGDNFDGNTFSESALSMGASYAIIDNPEFNTSPNTLLVDDVLTTLQDLARFHRSKLNIPVIGLTGSNGKTTTKELINKVLSAKFKTFATEGNLNNHIGVPLSILSITNDVEIAIIEMGANHQQEITALCNIALPTHGLITNIGKAHLEGFGGFEGVKLGKAELYKYLSSNNGVIFVNRNNGVLMEMAEKYPATKEFYGDNPSNLLGELIETNPFIKVKLNFGEVAYDFQMHITGDYNFENIIAAAYIGWYFKIEPKEIVNSLSNYIPTNNRSQIKNTPFNTVICDFYNANPSSMHAAILNLMAQSHPFKVAILGDMFELGDESAENHRSIIASALKANFNETLFIGEQFYKELLPDAKFFRTKIEAENYLKQHPIKNALVLIKGSRGMALEQLLPLF</sequence>
<evidence type="ECO:0000256" key="1">
    <source>
        <dbReference type="ARBA" id="ARBA00022490"/>
    </source>
</evidence>
<comment type="catalytic activity">
    <reaction evidence="10 11">
        <text>D-alanyl-D-alanine + UDP-N-acetyl-alpha-D-muramoyl-L-alanyl-gamma-D-glutamyl-meso-2,6-diaminopimelate + ATP = UDP-N-acetyl-alpha-D-muramoyl-L-alanyl-gamma-D-glutamyl-meso-2,6-diaminopimeloyl-D-alanyl-D-alanine + ADP + phosphate + H(+)</text>
        <dbReference type="Rhea" id="RHEA:28374"/>
        <dbReference type="ChEBI" id="CHEBI:15378"/>
        <dbReference type="ChEBI" id="CHEBI:30616"/>
        <dbReference type="ChEBI" id="CHEBI:43474"/>
        <dbReference type="ChEBI" id="CHEBI:57822"/>
        <dbReference type="ChEBI" id="CHEBI:61386"/>
        <dbReference type="ChEBI" id="CHEBI:83905"/>
        <dbReference type="ChEBI" id="CHEBI:456216"/>
        <dbReference type="EC" id="6.3.2.10"/>
    </reaction>
</comment>
<dbReference type="PANTHER" id="PTHR43024:SF1">
    <property type="entry name" value="UDP-N-ACETYLMURAMOYL-TRIPEPTIDE--D-ALANYL-D-ALANINE LIGASE"/>
    <property type="match status" value="1"/>
</dbReference>
<feature type="domain" description="Mur ligase N-terminal catalytic" evidence="12">
    <location>
        <begin position="16"/>
        <end position="61"/>
    </location>
</feature>
<dbReference type="InterPro" id="IPR013221">
    <property type="entry name" value="Mur_ligase_cen"/>
</dbReference>
<comment type="caution">
    <text evidence="15">The sequence shown here is derived from an EMBL/GenBank/DDBJ whole genome shotgun (WGS) entry which is preliminary data.</text>
</comment>
<keyword evidence="3 10" id="KW-0132">Cell division</keyword>
<evidence type="ECO:0000256" key="11">
    <source>
        <dbReference type="RuleBase" id="RU004136"/>
    </source>
</evidence>
<dbReference type="SUPFAM" id="SSF63418">
    <property type="entry name" value="MurE/MurF N-terminal domain"/>
    <property type="match status" value="1"/>
</dbReference>
<dbReference type="HAMAP" id="MF_02019">
    <property type="entry name" value="MurF"/>
    <property type="match status" value="1"/>
</dbReference>
<keyword evidence="7 10" id="KW-0573">Peptidoglycan synthesis</keyword>
<evidence type="ECO:0000256" key="3">
    <source>
        <dbReference type="ARBA" id="ARBA00022618"/>
    </source>
</evidence>
<dbReference type="Gene3D" id="3.40.1390.10">
    <property type="entry name" value="MurE/MurF, N-terminal domain"/>
    <property type="match status" value="1"/>
</dbReference>
<dbReference type="EC" id="6.3.2.10" evidence="10 11"/>
<evidence type="ECO:0000259" key="13">
    <source>
        <dbReference type="Pfam" id="PF02875"/>
    </source>
</evidence>
<keyword evidence="4 10" id="KW-0547">Nucleotide-binding</keyword>
<feature type="domain" description="Mur ligase central" evidence="14">
    <location>
        <begin position="97"/>
        <end position="280"/>
    </location>
</feature>
<protein>
    <recommendedName>
        <fullName evidence="10 11">UDP-N-acetylmuramoyl-tripeptide--D-alanyl-D-alanine ligase</fullName>
        <ecNumber evidence="10 11">6.3.2.10</ecNumber>
    </recommendedName>
    <alternativeName>
        <fullName evidence="10">D-alanyl-D-alanine-adding enzyme</fullName>
    </alternativeName>
</protein>
<evidence type="ECO:0000256" key="8">
    <source>
        <dbReference type="ARBA" id="ARBA00023306"/>
    </source>
</evidence>
<dbReference type="InterPro" id="IPR035911">
    <property type="entry name" value="MurE/MurF_N"/>
</dbReference>
<evidence type="ECO:0000313" key="15">
    <source>
        <dbReference type="EMBL" id="MEE1884391.1"/>
    </source>
</evidence>
<name>A0ABU7GZH2_9SPHI</name>
<dbReference type="SUPFAM" id="SSF53623">
    <property type="entry name" value="MurD-like peptide ligases, catalytic domain"/>
    <property type="match status" value="1"/>
</dbReference>
<keyword evidence="8 10" id="KW-0131">Cell cycle</keyword>
<keyword evidence="9 10" id="KW-0961">Cell wall biogenesis/degradation</keyword>
<dbReference type="InterPro" id="IPR000713">
    <property type="entry name" value="Mur_ligase_N"/>
</dbReference>
<dbReference type="Proteomes" id="UP001337681">
    <property type="component" value="Unassembled WGS sequence"/>
</dbReference>
<feature type="binding site" evidence="10">
    <location>
        <begin position="98"/>
        <end position="104"/>
    </location>
    <ligand>
        <name>ATP</name>
        <dbReference type="ChEBI" id="CHEBI:30616"/>
    </ligand>
</feature>
<feature type="domain" description="Mur ligase C-terminal" evidence="13">
    <location>
        <begin position="304"/>
        <end position="419"/>
    </location>
</feature>
<dbReference type="PANTHER" id="PTHR43024">
    <property type="entry name" value="UDP-N-ACETYLMURAMOYL-TRIPEPTIDE--D-ALANYL-D-ALANINE LIGASE"/>
    <property type="match status" value="1"/>
</dbReference>
<dbReference type="SUPFAM" id="SSF53244">
    <property type="entry name" value="MurD-like peptide ligases, peptide-binding domain"/>
    <property type="match status" value="1"/>
</dbReference>
<organism evidence="15 16">
    <name type="scientific">Pedobacter flavus</name>
    <dbReference type="NCBI Taxonomy" id="3113906"/>
    <lineage>
        <taxon>Bacteria</taxon>
        <taxon>Pseudomonadati</taxon>
        <taxon>Bacteroidota</taxon>
        <taxon>Sphingobacteriia</taxon>
        <taxon>Sphingobacteriales</taxon>
        <taxon>Sphingobacteriaceae</taxon>
        <taxon>Pedobacter</taxon>
    </lineage>
</organism>
<keyword evidence="2 10" id="KW-0436">Ligase</keyword>
<evidence type="ECO:0000256" key="7">
    <source>
        <dbReference type="ARBA" id="ARBA00022984"/>
    </source>
</evidence>
<proteinExistence type="inferred from homology"/>
<evidence type="ECO:0000256" key="5">
    <source>
        <dbReference type="ARBA" id="ARBA00022840"/>
    </source>
</evidence>
<evidence type="ECO:0000259" key="12">
    <source>
        <dbReference type="Pfam" id="PF01225"/>
    </source>
</evidence>
<dbReference type="InterPro" id="IPR036565">
    <property type="entry name" value="Mur-like_cat_sf"/>
</dbReference>
<comment type="function">
    <text evidence="10 11">Involved in cell wall formation. Catalyzes the final step in the synthesis of UDP-N-acetylmuramoyl-pentapeptide, the precursor of murein.</text>
</comment>
<evidence type="ECO:0000313" key="16">
    <source>
        <dbReference type="Proteomes" id="UP001337681"/>
    </source>
</evidence>
<dbReference type="InterPro" id="IPR051046">
    <property type="entry name" value="MurCDEF_CellWall_CoF430Synth"/>
</dbReference>
<dbReference type="GO" id="GO:0047480">
    <property type="term" value="F:UDP-N-acetylmuramoyl-tripeptide-D-alanyl-D-alanine ligase activity"/>
    <property type="evidence" value="ECO:0007669"/>
    <property type="project" value="UniProtKB-EC"/>
</dbReference>
<gene>
    <name evidence="10 15" type="primary">murF</name>
    <name evidence="15" type="ORF">VRU49_03055</name>
</gene>
<dbReference type="NCBIfam" id="TIGR01143">
    <property type="entry name" value="murF"/>
    <property type="match status" value="1"/>
</dbReference>
<dbReference type="Pfam" id="PF08245">
    <property type="entry name" value="Mur_ligase_M"/>
    <property type="match status" value="1"/>
</dbReference>
<dbReference type="InterPro" id="IPR004101">
    <property type="entry name" value="Mur_ligase_C"/>
</dbReference>
<comment type="similarity">
    <text evidence="10">Belongs to the MurCDEF family. MurF subfamily.</text>
</comment>
<reference evidence="15 16" key="1">
    <citation type="submission" date="2024-01" db="EMBL/GenBank/DDBJ databases">
        <title>Pedobacter sp. nov., isolated from oil-contaminated soil.</title>
        <authorList>
            <person name="Le N.T.T."/>
        </authorList>
    </citation>
    <scope>NUCLEOTIDE SEQUENCE [LARGE SCALE GENOMIC DNA]</scope>
    <source>
        <strain evidence="15 16">VNH31</strain>
    </source>
</reference>
<keyword evidence="16" id="KW-1185">Reference proteome</keyword>
<dbReference type="Gene3D" id="3.40.1190.10">
    <property type="entry name" value="Mur-like, catalytic domain"/>
    <property type="match status" value="1"/>
</dbReference>
<evidence type="ECO:0000256" key="10">
    <source>
        <dbReference type="HAMAP-Rule" id="MF_02019"/>
    </source>
</evidence>
<keyword evidence="6 10" id="KW-0133">Cell shape</keyword>
<dbReference type="InterPro" id="IPR005863">
    <property type="entry name" value="UDP-N-AcMur_synth"/>
</dbReference>
<dbReference type="InterPro" id="IPR036615">
    <property type="entry name" value="Mur_ligase_C_dom_sf"/>
</dbReference>
<evidence type="ECO:0000256" key="9">
    <source>
        <dbReference type="ARBA" id="ARBA00023316"/>
    </source>
</evidence>
<evidence type="ECO:0000256" key="6">
    <source>
        <dbReference type="ARBA" id="ARBA00022960"/>
    </source>
</evidence>
<comment type="pathway">
    <text evidence="10 11">Cell wall biogenesis; peptidoglycan biosynthesis.</text>
</comment>
<dbReference type="Pfam" id="PF02875">
    <property type="entry name" value="Mur_ligase_C"/>
    <property type="match status" value="1"/>
</dbReference>
<keyword evidence="5 10" id="KW-0067">ATP-binding</keyword>
<evidence type="ECO:0000259" key="14">
    <source>
        <dbReference type="Pfam" id="PF08245"/>
    </source>
</evidence>
<dbReference type="Pfam" id="PF01225">
    <property type="entry name" value="Mur_ligase"/>
    <property type="match status" value="1"/>
</dbReference>
<accession>A0ABU7GZH2</accession>
<evidence type="ECO:0000256" key="4">
    <source>
        <dbReference type="ARBA" id="ARBA00022741"/>
    </source>
</evidence>
<comment type="subcellular location">
    <subcellularLocation>
        <location evidence="10 11">Cytoplasm</location>
    </subcellularLocation>
</comment>
<dbReference type="Gene3D" id="3.90.190.20">
    <property type="entry name" value="Mur ligase, C-terminal domain"/>
    <property type="match status" value="1"/>
</dbReference>
<dbReference type="RefSeq" id="WP_330145308.1">
    <property type="nucleotide sequence ID" value="NZ_JAZDQU010000001.1"/>
</dbReference>
<evidence type="ECO:0000256" key="2">
    <source>
        <dbReference type="ARBA" id="ARBA00022598"/>
    </source>
</evidence>
<dbReference type="EMBL" id="JAZDQU010000001">
    <property type="protein sequence ID" value="MEE1884391.1"/>
    <property type="molecule type" value="Genomic_DNA"/>
</dbReference>
<keyword evidence="1 10" id="KW-0963">Cytoplasm</keyword>